<reference evidence="1 2" key="1">
    <citation type="submission" date="2016-07" db="EMBL/GenBank/DDBJ databases">
        <title>Pervasive Adenine N6-methylation of Active Genes in Fungi.</title>
        <authorList>
            <consortium name="DOE Joint Genome Institute"/>
            <person name="Mondo S.J."/>
            <person name="Dannebaum R.O."/>
            <person name="Kuo R.C."/>
            <person name="Labutti K."/>
            <person name="Haridas S."/>
            <person name="Kuo A."/>
            <person name="Salamov A."/>
            <person name="Ahrendt S.R."/>
            <person name="Lipzen A."/>
            <person name="Sullivan W."/>
            <person name="Andreopoulos W.B."/>
            <person name="Clum A."/>
            <person name="Lindquist E."/>
            <person name="Daum C."/>
            <person name="Ramamoorthy G.K."/>
            <person name="Gryganskyi A."/>
            <person name="Culley D."/>
            <person name="Magnuson J.K."/>
            <person name="James T.Y."/>
            <person name="O'Malley M.A."/>
            <person name="Stajich J.E."/>
            <person name="Spatafora J.W."/>
            <person name="Visel A."/>
            <person name="Grigoriev I.V."/>
        </authorList>
    </citation>
    <scope>NUCLEOTIDE SEQUENCE [LARGE SCALE GENOMIC DNA]</scope>
    <source>
        <strain evidence="1 2">CBS 129021</strain>
    </source>
</reference>
<dbReference type="AlphaFoldDB" id="A0A1Y2DQD0"/>
<dbReference type="Gene3D" id="3.40.50.300">
    <property type="entry name" value="P-loop containing nucleotide triphosphate hydrolases"/>
    <property type="match status" value="1"/>
</dbReference>
<dbReference type="InterPro" id="IPR027417">
    <property type="entry name" value="P-loop_NTPase"/>
</dbReference>
<dbReference type="Pfam" id="PF17784">
    <property type="entry name" value="Sulfotransfer_4"/>
    <property type="match status" value="1"/>
</dbReference>
<dbReference type="InterPro" id="IPR040632">
    <property type="entry name" value="Sulfotransfer_4"/>
</dbReference>
<organism evidence="1 2">
    <name type="scientific">Pseudomassariella vexata</name>
    <dbReference type="NCBI Taxonomy" id="1141098"/>
    <lineage>
        <taxon>Eukaryota</taxon>
        <taxon>Fungi</taxon>
        <taxon>Dikarya</taxon>
        <taxon>Ascomycota</taxon>
        <taxon>Pezizomycotina</taxon>
        <taxon>Sordariomycetes</taxon>
        <taxon>Xylariomycetidae</taxon>
        <taxon>Amphisphaeriales</taxon>
        <taxon>Pseudomassariaceae</taxon>
        <taxon>Pseudomassariella</taxon>
    </lineage>
</organism>
<proteinExistence type="predicted"/>
<dbReference type="PANTHER" id="PTHR36978">
    <property type="entry name" value="P-LOOP CONTAINING NUCLEOTIDE TRIPHOSPHATE HYDROLASE"/>
    <property type="match status" value="1"/>
</dbReference>
<dbReference type="InParanoid" id="A0A1Y2DQD0"/>
<evidence type="ECO:0000313" key="2">
    <source>
        <dbReference type="Proteomes" id="UP000193689"/>
    </source>
</evidence>
<dbReference type="RefSeq" id="XP_040713494.1">
    <property type="nucleotide sequence ID" value="XM_040856386.1"/>
</dbReference>
<accession>A0A1Y2DQD0</accession>
<dbReference type="PANTHER" id="PTHR36978:SF4">
    <property type="entry name" value="P-LOOP CONTAINING NUCLEOSIDE TRIPHOSPHATE HYDROLASE PROTEIN"/>
    <property type="match status" value="1"/>
</dbReference>
<name>A0A1Y2DQD0_9PEZI</name>
<dbReference type="EMBL" id="MCFJ01000010">
    <property type="protein sequence ID" value="ORY61417.1"/>
    <property type="molecule type" value="Genomic_DNA"/>
</dbReference>
<dbReference type="Proteomes" id="UP000193689">
    <property type="component" value="Unassembled WGS sequence"/>
</dbReference>
<evidence type="ECO:0008006" key="3">
    <source>
        <dbReference type="Google" id="ProtNLM"/>
    </source>
</evidence>
<gene>
    <name evidence="1" type="ORF">BCR38DRAFT_347959</name>
</gene>
<evidence type="ECO:0000313" key="1">
    <source>
        <dbReference type="EMBL" id="ORY61417.1"/>
    </source>
</evidence>
<dbReference type="OrthoDB" id="408152at2759"/>
<dbReference type="SUPFAM" id="SSF52540">
    <property type="entry name" value="P-loop containing nucleoside triphosphate hydrolases"/>
    <property type="match status" value="1"/>
</dbReference>
<dbReference type="GeneID" id="63772598"/>
<keyword evidence="2" id="KW-1185">Reference proteome</keyword>
<comment type="caution">
    <text evidence="1">The sequence shown here is derived from an EMBL/GenBank/DDBJ whole genome shotgun (WGS) entry which is preliminary data.</text>
</comment>
<dbReference type="STRING" id="1141098.A0A1Y2DQD0"/>
<protein>
    <recommendedName>
        <fullName evidence="3">P-loop containing nucleoside triphosphate hydrolase protein</fullName>
    </recommendedName>
</protein>
<sequence>MSRYIDHIPSPAHCRRVKLIVLSFSRSDTLGIYNAYNILGYRSYHILEAFKNGIHHMKILNEALESGLAREGKPFNREDFDKWFHGYDVITEIPCYMAPQFVAAYPEAKFLLVERNPGALVRSWKSTTFQFTDAMNSFQLSILKYFDPMLYQVSRFWGIILPVVTSGKGTTDEGEKALYQYYVDYLAKVKEIVPADKIYVVRLEDGLGWEQLCPILERNIPNDPWPMRHNADEFKQVMGRPLGPGATRAMSRLAAVLVPAMGVGAWYLVMEDCDVD</sequence>